<feature type="domain" description="YbaK/aminoacyl-tRNA synthetase-associated" evidence="5">
    <location>
        <begin position="34"/>
        <end position="146"/>
    </location>
</feature>
<dbReference type="Pfam" id="PF04073">
    <property type="entry name" value="tRNA_edit"/>
    <property type="match status" value="1"/>
</dbReference>
<accession>A0ABU2JBM9</accession>
<gene>
    <name evidence="6" type="primary">ybaK</name>
    <name evidence="6" type="ORF">RM423_13425</name>
</gene>
<dbReference type="EC" id="4.2.-.-" evidence="4"/>
<dbReference type="InterPro" id="IPR007214">
    <property type="entry name" value="YbaK/aa-tRNA-synth-assoc-dom"/>
</dbReference>
<keyword evidence="3 4" id="KW-0456">Lyase</keyword>
<dbReference type="InterPro" id="IPR036754">
    <property type="entry name" value="YbaK/aa-tRNA-synt-asso_dom_sf"/>
</dbReference>
<evidence type="ECO:0000313" key="6">
    <source>
        <dbReference type="EMBL" id="MDT0262392.1"/>
    </source>
</evidence>
<dbReference type="InterPro" id="IPR004369">
    <property type="entry name" value="Prolyl-tRNA_editing_YbaK/EbsC"/>
</dbReference>
<dbReference type="EMBL" id="JAVREH010000017">
    <property type="protein sequence ID" value="MDT0262392.1"/>
    <property type="molecule type" value="Genomic_DNA"/>
</dbReference>
<dbReference type="Proteomes" id="UP001183176">
    <property type="component" value="Unassembled WGS sequence"/>
</dbReference>
<dbReference type="RefSeq" id="WP_311423543.1">
    <property type="nucleotide sequence ID" value="NZ_JAVREH010000017.1"/>
</dbReference>
<dbReference type="PANTHER" id="PTHR30411">
    <property type="entry name" value="CYTOPLASMIC PROTEIN"/>
    <property type="match status" value="1"/>
</dbReference>
<evidence type="ECO:0000313" key="7">
    <source>
        <dbReference type="Proteomes" id="UP001183176"/>
    </source>
</evidence>
<sequence length="158" mass="16059">MSGGTPATARLDQAKVAYTLHPYTHDARAQSYGDEAAAALGVDPRRIFKTLIATVDGKLVCAVVPVAAMLSPKALAAAVGGKRAELAEPAQAQRATGYVLGGISPLGHKTRIPVIVDESALGFPSVFVSAGKRGLQVELAPADLVSLTAATTAPVATT</sequence>
<organism evidence="6 7">
    <name type="scientific">Jatrophihabitans lederbergiae</name>
    <dbReference type="NCBI Taxonomy" id="3075547"/>
    <lineage>
        <taxon>Bacteria</taxon>
        <taxon>Bacillati</taxon>
        <taxon>Actinomycetota</taxon>
        <taxon>Actinomycetes</taxon>
        <taxon>Jatrophihabitantales</taxon>
        <taxon>Jatrophihabitantaceae</taxon>
        <taxon>Jatrophihabitans</taxon>
    </lineage>
</organism>
<comment type="caution">
    <text evidence="6">The sequence shown here is derived from an EMBL/GenBank/DDBJ whole genome shotgun (WGS) entry which is preliminary data.</text>
</comment>
<evidence type="ECO:0000256" key="4">
    <source>
        <dbReference type="PIRNR" id="PIRNR006181"/>
    </source>
</evidence>
<reference evidence="7" key="1">
    <citation type="submission" date="2023-07" db="EMBL/GenBank/DDBJ databases">
        <title>30 novel species of actinomycetes from the DSMZ collection.</title>
        <authorList>
            <person name="Nouioui I."/>
        </authorList>
    </citation>
    <scope>NUCLEOTIDE SEQUENCE [LARGE SCALE GENOMIC DNA]</scope>
    <source>
        <strain evidence="7">DSM 44399</strain>
    </source>
</reference>
<dbReference type="PIRSF" id="PIRSF006181">
    <property type="entry name" value="EbsC_YbaK"/>
    <property type="match status" value="1"/>
</dbReference>
<dbReference type="Gene3D" id="3.90.960.10">
    <property type="entry name" value="YbaK/aminoacyl-tRNA synthetase-associated domain"/>
    <property type="match status" value="1"/>
</dbReference>
<keyword evidence="7" id="KW-1185">Reference proteome</keyword>
<evidence type="ECO:0000256" key="3">
    <source>
        <dbReference type="ARBA" id="ARBA00023239"/>
    </source>
</evidence>
<evidence type="ECO:0000256" key="2">
    <source>
        <dbReference type="ARBA" id="ARBA00022917"/>
    </source>
</evidence>
<protein>
    <recommendedName>
        <fullName evidence="4">Cys-tRNA(Pro)/Cys-tRNA(Cys) deacylase</fullName>
        <ecNumber evidence="4">4.2.-.-</ecNumber>
    </recommendedName>
</protein>
<evidence type="ECO:0000256" key="1">
    <source>
        <dbReference type="ARBA" id="ARBA00009798"/>
    </source>
</evidence>
<keyword evidence="2 4" id="KW-0648">Protein biosynthesis</keyword>
<evidence type="ECO:0000259" key="5">
    <source>
        <dbReference type="Pfam" id="PF04073"/>
    </source>
</evidence>
<comment type="similarity">
    <text evidence="1 4">Belongs to the prolyl-tRNA editing family. YbaK/EbsC subfamily.</text>
</comment>
<name>A0ABU2JBM9_9ACTN</name>
<dbReference type="NCBIfam" id="TIGR00011">
    <property type="entry name" value="YbaK_EbsC"/>
    <property type="match status" value="1"/>
</dbReference>
<dbReference type="CDD" id="cd00002">
    <property type="entry name" value="YbaK_deacylase"/>
    <property type="match status" value="1"/>
</dbReference>
<dbReference type="SUPFAM" id="SSF55826">
    <property type="entry name" value="YbaK/ProRS associated domain"/>
    <property type="match status" value="1"/>
</dbReference>
<proteinExistence type="inferred from homology"/>
<dbReference type="PANTHER" id="PTHR30411:SF0">
    <property type="entry name" value="CYS-TRNA(PRO)_CYS-TRNA(CYS) DEACYLASE YBAK"/>
    <property type="match status" value="1"/>
</dbReference>